<dbReference type="RefSeq" id="XP_067547898.1">
    <property type="nucleotide sequence ID" value="XM_067692473.1"/>
</dbReference>
<organism evidence="3 4">
    <name type="scientific">Candida metapsilosis</name>
    <dbReference type="NCBI Taxonomy" id="273372"/>
    <lineage>
        <taxon>Eukaryota</taxon>
        <taxon>Fungi</taxon>
        <taxon>Dikarya</taxon>
        <taxon>Ascomycota</taxon>
        <taxon>Saccharomycotina</taxon>
        <taxon>Pichiomycetes</taxon>
        <taxon>Debaryomycetaceae</taxon>
        <taxon>Candida/Lodderomyces clade</taxon>
        <taxon>Candida</taxon>
    </lineage>
</organism>
<evidence type="ECO:0000259" key="2">
    <source>
        <dbReference type="Pfam" id="PF01975"/>
    </source>
</evidence>
<keyword evidence="1" id="KW-0732">Signal</keyword>
<dbReference type="InterPro" id="IPR002828">
    <property type="entry name" value="SurE-like_Pase/nucleotidase"/>
</dbReference>
<dbReference type="Gene3D" id="3.40.1210.10">
    <property type="entry name" value="Survival protein SurE-like phosphatase/nucleotidase"/>
    <property type="match status" value="1"/>
</dbReference>
<accession>A0A8H7ZBG9</accession>
<keyword evidence="4" id="KW-1185">Reference proteome</keyword>
<dbReference type="OrthoDB" id="4018688at2759"/>
<dbReference type="EMBL" id="JAEOAQ010000004">
    <property type="protein sequence ID" value="KAG5418782.1"/>
    <property type="molecule type" value="Genomic_DNA"/>
</dbReference>
<gene>
    <name evidence="3" type="ORF">I9W82_003500</name>
</gene>
<dbReference type="GO" id="GO:0016787">
    <property type="term" value="F:hydrolase activity"/>
    <property type="evidence" value="ECO:0007669"/>
    <property type="project" value="InterPro"/>
</dbReference>
<feature type="chain" id="PRO_5034020803" description="Survival protein SurE-like phosphatase/nucleotidase domain-containing protein" evidence="1">
    <location>
        <begin position="20"/>
        <end position="406"/>
    </location>
</feature>
<evidence type="ECO:0000313" key="3">
    <source>
        <dbReference type="EMBL" id="KAG5418782.1"/>
    </source>
</evidence>
<feature type="domain" description="Survival protein SurE-like phosphatase/nucleotidase" evidence="2">
    <location>
        <begin position="22"/>
        <end position="212"/>
    </location>
</feature>
<name>A0A8H7ZBG9_9ASCO</name>
<dbReference type="InterPro" id="IPR036523">
    <property type="entry name" value="SurE-like_sf"/>
</dbReference>
<protein>
    <recommendedName>
        <fullName evidence="2">Survival protein SurE-like phosphatase/nucleotidase domain-containing protein</fullName>
    </recommendedName>
</protein>
<dbReference type="Proteomes" id="UP000669133">
    <property type="component" value="Unassembled WGS sequence"/>
</dbReference>
<dbReference type="SUPFAM" id="SSF64167">
    <property type="entry name" value="SurE-like"/>
    <property type="match status" value="1"/>
</dbReference>
<feature type="signal peptide" evidence="1">
    <location>
        <begin position="1"/>
        <end position="19"/>
    </location>
</feature>
<proteinExistence type="predicted"/>
<evidence type="ECO:0000313" key="4">
    <source>
        <dbReference type="Proteomes" id="UP000669133"/>
    </source>
</evidence>
<dbReference type="AlphaFoldDB" id="A0A8H7ZBG9"/>
<evidence type="ECO:0000256" key="1">
    <source>
        <dbReference type="SAM" id="SignalP"/>
    </source>
</evidence>
<dbReference type="GeneID" id="93652129"/>
<sequence>MRLTISILIFQSIIATTLSLNILLTSTDSWTSKNVRFLQYHLQQQGHNVVLMAPLYQQNANLELPNKLTQGLKSIKDGGEYGHLLPVHQNYYSKINKQNMKRAKQVVFEADVIKEEEEDIVLNNQYGQDPSNHDAWYINCDATNALTIAMNLLIPKFYPDFELDLVIIGPNGGPYHSSLITSMVRQVQIDKVDAIAVSTQDYHQVYFQDEKFFKISSTDVDFQLSKSNVHTKNIKLIDKHVVSLVDKLAQKRNENAVKENGRALGLHLQFPSLNFRDSYCQTSPTTQLDYQVIPRNRKRDRQHNRQDTTTSSFDYEMDLDGKIIRVEEDNEESSRGYASFRLKDDEATLSNGLGQQRKRNKHNLESRATVDKEQESTDYVLSNCNIAVTTIGHANRKLLKKLIASD</sequence>
<comment type="caution">
    <text evidence="3">The sequence shown here is derived from an EMBL/GenBank/DDBJ whole genome shotgun (WGS) entry which is preliminary data.</text>
</comment>
<reference evidence="3 4" key="1">
    <citation type="submission" date="2020-12" db="EMBL/GenBank/DDBJ databases">
        <title>Effect of drift, selection, and recombination on the evolution of hybrid genomes in Candida yeast pathogens.</title>
        <authorList>
            <person name="Mixao V."/>
            <person name="Ksiezopolska E."/>
            <person name="Saus E."/>
            <person name="Boekhout T."/>
            <person name="Gacser A."/>
            <person name="Gabaldon T."/>
        </authorList>
    </citation>
    <scope>NUCLEOTIDE SEQUENCE [LARGE SCALE GENOMIC DNA]</scope>
    <source>
        <strain evidence="3 4">BP57</strain>
    </source>
</reference>
<dbReference type="Pfam" id="PF01975">
    <property type="entry name" value="SurE"/>
    <property type="match status" value="1"/>
</dbReference>